<accession>B8J4E8</accession>
<organism evidence="1">
    <name type="scientific">Desulfovibrio desulfuricans (strain ATCC 27774 / DSM 6949 / MB)</name>
    <dbReference type="NCBI Taxonomy" id="525146"/>
    <lineage>
        <taxon>Bacteria</taxon>
        <taxon>Pseudomonadati</taxon>
        <taxon>Thermodesulfobacteriota</taxon>
        <taxon>Desulfovibrionia</taxon>
        <taxon>Desulfovibrionales</taxon>
        <taxon>Desulfovibrionaceae</taxon>
        <taxon>Desulfovibrio</taxon>
    </lineage>
</organism>
<sequence length="168" mass="19049">MKQSPRHRLPGALLFPFPRWRHDDYSPPAIAPYCQRYPEMLAGRAVVERRGVKKQVVFMRLPVFCGEAVKHMLLRNNTWAASPAGYESSVRGHVSESVNYHDALGVYPCLHTGQRCRRPVPGHSRRNPTAWRVRNGARHAKLYRPVRCRMLSEGGHWLSAASGVQGLS</sequence>
<dbReference type="HOGENOM" id="CLU_1583839_0_0_7"/>
<proteinExistence type="predicted"/>
<reference evidence="1" key="1">
    <citation type="submission" date="2009-01" db="EMBL/GenBank/DDBJ databases">
        <title>Complete sequence of Desulfovibrio desulfuricans subsp. desulfuricans str. ATCC 27774.</title>
        <authorList>
            <consortium name="US DOE Joint Genome Institute"/>
            <person name="Lucas S."/>
            <person name="Copeland A."/>
            <person name="Lapidus A."/>
            <person name="Glavina del Rio T."/>
            <person name="Tice H."/>
            <person name="Bruce D."/>
            <person name="Goodwin L."/>
            <person name="Pitluck S."/>
            <person name="Sims D."/>
            <person name="Lu M."/>
            <person name="Kiss H."/>
            <person name="Meineke L."/>
            <person name="Brettin T."/>
            <person name="Detter J.C."/>
            <person name="Han C."/>
            <person name="Larimer F."/>
            <person name="Land M."/>
            <person name="Hauser L."/>
            <person name="Kyrpides N."/>
            <person name="Ovchinnikova G."/>
            <person name="Hazen T.C."/>
        </authorList>
    </citation>
    <scope>NUCLEOTIDE SEQUENCE [LARGE SCALE GENOMIC DNA]</scope>
    <source>
        <strain evidence="1">ATCC 27774</strain>
    </source>
</reference>
<dbReference type="EMBL" id="CP001358">
    <property type="protein sequence ID" value="ACL48406.1"/>
    <property type="molecule type" value="Genomic_DNA"/>
</dbReference>
<evidence type="ECO:0000313" key="1">
    <source>
        <dbReference type="EMBL" id="ACL48406.1"/>
    </source>
</evidence>
<gene>
    <name evidence="1" type="ordered locus">Ddes_0494</name>
</gene>
<name>B8J4E8_DESDA</name>
<dbReference type="AlphaFoldDB" id="B8J4E8"/>
<dbReference type="KEGG" id="dds:Ddes_0494"/>
<protein>
    <submittedName>
        <fullName evidence="1">Uncharacterized protein</fullName>
    </submittedName>
</protein>